<dbReference type="PANTHER" id="PTHR42811">
    <property type="entry name" value="SERINE ACETYLTRANSFERASE"/>
    <property type="match status" value="1"/>
</dbReference>
<comment type="caution">
    <text evidence="4">The sequence shown here is derived from an EMBL/GenBank/DDBJ whole genome shotgun (WGS) entry which is preliminary data.</text>
</comment>
<dbReference type="Proteomes" id="UP000294239">
    <property type="component" value="Unassembled WGS sequence"/>
</dbReference>
<dbReference type="PIRSF" id="PIRSF000441">
    <property type="entry name" value="CysE"/>
    <property type="match status" value="1"/>
</dbReference>
<sequence length="188" mass="20521">MLKRDHRGVSHMHWREDLNINTNKLSLAQAVIRYFISPSFKVVTRYRMYRWLYQRGLLGRILHKPLFVANVKMGAYISPKAVIGKGFHLPHPVGIVIGEGVKLGDNVTIFQGVTLGVSKEGKGDYPTLSNDVTVYANSVLVGEINVGPGAQVAALSFVNEDVPGGMVAAGSPATMRNPRDRLPVSLNG</sequence>
<name>A0ABY1Y3X2_9HYPH</name>
<dbReference type="GeneID" id="301043538"/>
<protein>
    <recommendedName>
        <fullName evidence="3">Serine acetyltransferase</fullName>
        <ecNumber evidence="3">2.3.1.30</ecNumber>
    </recommendedName>
</protein>
<dbReference type="InterPro" id="IPR011004">
    <property type="entry name" value="Trimer_LpxA-like_sf"/>
</dbReference>
<dbReference type="RefSeq" id="WP_113181028.1">
    <property type="nucleotide sequence ID" value="NZ_DAMCCU010000021.1"/>
</dbReference>
<evidence type="ECO:0000313" key="4">
    <source>
        <dbReference type="EMBL" id="TBN09527.1"/>
    </source>
</evidence>
<evidence type="ECO:0000313" key="5">
    <source>
        <dbReference type="Proteomes" id="UP000294239"/>
    </source>
</evidence>
<reference evidence="4 5" key="1">
    <citation type="submission" date="2019-02" db="EMBL/GenBank/DDBJ databases">
        <title>Current taxonomic status of genus Agrobacterium and description of Agrobacterium cavarae sp. nov. isolated from maize roots.</title>
        <authorList>
            <person name="Flores-Felix J.D."/>
            <person name="Menendez E."/>
            <person name="Ramirez-Bahena M.H."/>
            <person name="Garcia-Fraile P."/>
            <person name="Velazquez E."/>
        </authorList>
    </citation>
    <scope>NUCLEOTIDE SEQUENCE [LARGE SCALE GENOMIC DNA]</scope>
    <source>
        <strain evidence="4 5">RZME10</strain>
    </source>
</reference>
<dbReference type="InterPro" id="IPR045304">
    <property type="entry name" value="LbH_SAT"/>
</dbReference>
<evidence type="ECO:0000256" key="3">
    <source>
        <dbReference type="PIRNR" id="PIRNR000441"/>
    </source>
</evidence>
<comment type="similarity">
    <text evidence="3">Belongs to the transferase hexapeptide repeat family.</text>
</comment>
<dbReference type="InterPro" id="IPR005881">
    <property type="entry name" value="Ser_O-AcTrfase"/>
</dbReference>
<gene>
    <name evidence="4" type="ORF">EYC79_20340</name>
</gene>
<dbReference type="SUPFAM" id="SSF51161">
    <property type="entry name" value="Trimeric LpxA-like enzymes"/>
    <property type="match status" value="1"/>
</dbReference>
<proteinExistence type="inferred from homology"/>
<comment type="catalytic activity">
    <reaction evidence="3">
        <text>L-serine + acetyl-CoA = O-acetyl-L-serine + CoA</text>
        <dbReference type="Rhea" id="RHEA:24560"/>
        <dbReference type="ChEBI" id="CHEBI:33384"/>
        <dbReference type="ChEBI" id="CHEBI:57287"/>
        <dbReference type="ChEBI" id="CHEBI:57288"/>
        <dbReference type="ChEBI" id="CHEBI:58340"/>
        <dbReference type="EC" id="2.3.1.30"/>
    </reaction>
</comment>
<keyword evidence="1 3" id="KW-0808">Transferase</keyword>
<keyword evidence="2 3" id="KW-0012">Acyltransferase</keyword>
<keyword evidence="5" id="KW-1185">Reference proteome</keyword>
<dbReference type="EMBL" id="SISF01000033">
    <property type="protein sequence ID" value="TBN09527.1"/>
    <property type="molecule type" value="Genomic_DNA"/>
</dbReference>
<dbReference type="Gene3D" id="2.160.10.10">
    <property type="entry name" value="Hexapeptide repeat proteins"/>
    <property type="match status" value="1"/>
</dbReference>
<accession>A0ABY1Y3X2</accession>
<dbReference type="CDD" id="cd03354">
    <property type="entry name" value="LbH_SAT"/>
    <property type="match status" value="1"/>
</dbReference>
<evidence type="ECO:0000256" key="2">
    <source>
        <dbReference type="ARBA" id="ARBA00023315"/>
    </source>
</evidence>
<organism evidence="4 5">
    <name type="scientific">Agrobacterium cavarae</name>
    <dbReference type="NCBI Taxonomy" id="2528239"/>
    <lineage>
        <taxon>Bacteria</taxon>
        <taxon>Pseudomonadati</taxon>
        <taxon>Pseudomonadota</taxon>
        <taxon>Alphaproteobacteria</taxon>
        <taxon>Hyphomicrobiales</taxon>
        <taxon>Rhizobiaceae</taxon>
        <taxon>Rhizobium/Agrobacterium group</taxon>
        <taxon>Agrobacterium</taxon>
    </lineage>
</organism>
<dbReference type="EC" id="2.3.1.30" evidence="3"/>
<evidence type="ECO:0000256" key="1">
    <source>
        <dbReference type="ARBA" id="ARBA00022679"/>
    </source>
</evidence>